<keyword evidence="4" id="KW-1185">Reference proteome</keyword>
<feature type="compositionally biased region" description="Basic and acidic residues" evidence="1">
    <location>
        <begin position="140"/>
        <end position="150"/>
    </location>
</feature>
<dbReference type="InterPro" id="IPR012417">
    <property type="entry name" value="CaM-bd_dom_pln"/>
</dbReference>
<dbReference type="SMART" id="SM01054">
    <property type="entry name" value="CaM_binding"/>
    <property type="match status" value="2"/>
</dbReference>
<reference evidence="3 4" key="1">
    <citation type="journal article" date="2014" name="PLoS ONE">
        <title>Global Analysis of Gene Expression Profiles in Physic Nut (Jatropha curcas L.) Seedlings Exposed to Salt Stress.</title>
        <authorList>
            <person name="Zhang L."/>
            <person name="Zhang C."/>
            <person name="Wu P."/>
            <person name="Chen Y."/>
            <person name="Li M."/>
            <person name="Jiang H."/>
            <person name="Wu G."/>
        </authorList>
    </citation>
    <scope>NUCLEOTIDE SEQUENCE [LARGE SCALE GENOMIC DNA]</scope>
    <source>
        <strain evidence="4">cv. GZQX0401</strain>
        <tissue evidence="3">Young leaves</tissue>
    </source>
</reference>
<dbReference type="GO" id="GO:0005516">
    <property type="term" value="F:calmodulin binding"/>
    <property type="evidence" value="ECO:0007669"/>
    <property type="project" value="InterPro"/>
</dbReference>
<feature type="compositionally biased region" description="Polar residues" evidence="1">
    <location>
        <begin position="869"/>
        <end position="896"/>
    </location>
</feature>
<feature type="region of interest" description="Disordered" evidence="1">
    <location>
        <begin position="205"/>
        <end position="234"/>
    </location>
</feature>
<name>A0A067JQK9_JATCU</name>
<feature type="compositionally biased region" description="Polar residues" evidence="1">
    <location>
        <begin position="778"/>
        <end position="799"/>
    </location>
</feature>
<dbReference type="PANTHER" id="PTHR33923:SF3">
    <property type="entry name" value="CALMODULIN BINDING PROTEIN PICBP"/>
    <property type="match status" value="1"/>
</dbReference>
<dbReference type="STRING" id="180498.A0A067JQK9"/>
<dbReference type="Proteomes" id="UP000027138">
    <property type="component" value="Unassembled WGS sequence"/>
</dbReference>
<dbReference type="Pfam" id="PF07839">
    <property type="entry name" value="CaM_binding"/>
    <property type="match status" value="2"/>
</dbReference>
<accession>A0A067JQK9</accession>
<feature type="region of interest" description="Disordered" evidence="1">
    <location>
        <begin position="102"/>
        <end position="124"/>
    </location>
</feature>
<sequence>MSSLRPLMILPRTTSLRTKRPSMKKSSKLLDSSIQTATCSSILKDSNFPDHLELQPGGSESEGISVLKVCPYSYCSLHGHRNAPLPPLRRFISMRRRQLKTQKSIKLGSQSLQSRKSSSHLRKGMQANKITSGINASNAHKHDPNVDHPKYIDVYEGDLESISSEANTSTGVSDDVFDASRSLTPDVSVESSAINSSASYGSMSELLEEQTAANEEKNEDSLQEHPFSVADSESDCNVVEEKTQIEKPKNVGLWNLIYQHMVSGIAAEDEKLPCHNRMDKKEEEEDANVNSFPGMNKSDSYSDFSGIDQNMGRDDHDKGNHKIQLYKRNAIKLVQEAFDKILSEIPDQSCDDQSINRNGPEERKAESKRESKSNQQTPKSWSNLKKIIILKRFVKALEKVRNINPRKPRYLPVQPQPEAEKVHLRHQTTGERKNSAEWMLDYALQQVVSTLAPAQKTKVALLVQAFETVVPLPETETSPSISVAASSQATPVDRTSSLYQKGSGYAKETKFGIVLRKISSSHMNSKEEQDQLHNSCTAEEHIPVSFSKLNEPSSESDCTHSAVSSFASETTAMGLKEQFGATNPSNGDQNCMVKDDEPHSINYSLPELGEQNLHDEPLSMSADVVSISHDESPVNGEVLQEVTKEASLVSFSGVHDHVFGFNNQKMVSNCEINSTGKQSDEPKSQIQENLAGIIADCNVVSSVAASEQLEESATRGETLLRNKFLQAFAQLDESKSGSTEQAHEKQKNTRLWYLIYKHMVSGNTNPLDERADNEGQRSDANTSYEMNNADSPQSSSVTNQDRDMENHAAGNQKMEFQKIEAIRMVEEAIDEIPLPDAQDDSPDDQSVNSDVIPDTEHLEKQPGKGGEFSISTSTCSTEKSYEESNSTKMEQRSTMCLNSDDSATTEKVKITFEGNRPELPARKSWSNLKKLILLKRFVKALEKVNVKPFNPQKPRFLPLDPEEAAEKVQLRHQDMEDRKNADEWMLDYALQNVVAKLTPARKRKVQLLVEAFETVIPTTES</sequence>
<feature type="domain" description="Calmodulin-binding" evidence="2">
    <location>
        <begin position="361"/>
        <end position="471"/>
    </location>
</feature>
<feature type="compositionally biased region" description="Basic and acidic residues" evidence="1">
    <location>
        <begin position="214"/>
        <end position="223"/>
    </location>
</feature>
<feature type="region of interest" description="Disordered" evidence="1">
    <location>
        <begin position="131"/>
        <end position="150"/>
    </location>
</feature>
<feature type="domain" description="Calmodulin-binding" evidence="2">
    <location>
        <begin position="901"/>
        <end position="1017"/>
    </location>
</feature>
<feature type="region of interest" description="Disordered" evidence="1">
    <location>
        <begin position="834"/>
        <end position="896"/>
    </location>
</feature>
<evidence type="ECO:0000313" key="3">
    <source>
        <dbReference type="EMBL" id="KDP26216.1"/>
    </source>
</evidence>
<organism evidence="3 4">
    <name type="scientific">Jatropha curcas</name>
    <name type="common">Barbados nut</name>
    <dbReference type="NCBI Taxonomy" id="180498"/>
    <lineage>
        <taxon>Eukaryota</taxon>
        <taxon>Viridiplantae</taxon>
        <taxon>Streptophyta</taxon>
        <taxon>Embryophyta</taxon>
        <taxon>Tracheophyta</taxon>
        <taxon>Spermatophyta</taxon>
        <taxon>Magnoliopsida</taxon>
        <taxon>eudicotyledons</taxon>
        <taxon>Gunneridae</taxon>
        <taxon>Pentapetalae</taxon>
        <taxon>rosids</taxon>
        <taxon>fabids</taxon>
        <taxon>Malpighiales</taxon>
        <taxon>Euphorbiaceae</taxon>
        <taxon>Crotonoideae</taxon>
        <taxon>Jatropheae</taxon>
        <taxon>Jatropha</taxon>
    </lineage>
</organism>
<dbReference type="EMBL" id="KK914917">
    <property type="protein sequence ID" value="KDP26216.1"/>
    <property type="molecule type" value="Genomic_DNA"/>
</dbReference>
<feature type="region of interest" description="Disordered" evidence="1">
    <location>
        <begin position="763"/>
        <end position="802"/>
    </location>
</feature>
<feature type="region of interest" description="Disordered" evidence="1">
    <location>
        <begin position="348"/>
        <end position="379"/>
    </location>
</feature>
<dbReference type="InterPro" id="IPR044681">
    <property type="entry name" value="PICBP-like"/>
</dbReference>
<evidence type="ECO:0000259" key="2">
    <source>
        <dbReference type="SMART" id="SM01054"/>
    </source>
</evidence>
<dbReference type="PANTHER" id="PTHR33923">
    <property type="entry name" value="CALMODULIN-BINDING PROTEIN-RELATED"/>
    <property type="match status" value="1"/>
</dbReference>
<proteinExistence type="predicted"/>
<protein>
    <recommendedName>
        <fullName evidence="2">Calmodulin-binding domain-containing protein</fullName>
    </recommendedName>
</protein>
<dbReference type="OrthoDB" id="1096728at2759"/>
<evidence type="ECO:0000313" key="4">
    <source>
        <dbReference type="Proteomes" id="UP000027138"/>
    </source>
</evidence>
<dbReference type="AlphaFoldDB" id="A0A067JQK9"/>
<gene>
    <name evidence="3" type="ORF">JCGZ_22462</name>
</gene>
<feature type="compositionally biased region" description="Basic and acidic residues" evidence="1">
    <location>
        <begin position="767"/>
        <end position="777"/>
    </location>
</feature>
<evidence type="ECO:0000256" key="1">
    <source>
        <dbReference type="SAM" id="MobiDB-lite"/>
    </source>
</evidence>
<feature type="compositionally biased region" description="Basic and acidic residues" evidence="1">
    <location>
        <begin position="359"/>
        <end position="372"/>
    </location>
</feature>